<dbReference type="GeneID" id="19171397"/>
<evidence type="ECO:0000256" key="1">
    <source>
        <dbReference type="ARBA" id="ARBA00000012"/>
    </source>
</evidence>
<keyword evidence="19" id="KW-0289">Folate biosynthesis</keyword>
<evidence type="ECO:0000256" key="24">
    <source>
        <dbReference type="ARBA" id="ARBA00068111"/>
    </source>
</evidence>
<comment type="similarity">
    <text evidence="9">In the C-terminal section; belongs to the DHPS family.</text>
</comment>
<evidence type="ECO:0000259" key="25">
    <source>
        <dbReference type="PROSITE" id="PS50972"/>
    </source>
</evidence>
<dbReference type="Gene3D" id="3.20.20.20">
    <property type="entry name" value="Dihydropteroate synthase-like"/>
    <property type="match status" value="1"/>
</dbReference>
<dbReference type="InterPro" id="IPR045031">
    <property type="entry name" value="DHP_synth-like"/>
</dbReference>
<dbReference type="HOGENOM" id="CLU_008023_2_1_1"/>
<comment type="function">
    <text evidence="21">Catalyzes three sequential steps of tetrahydrofolate biosynthesis.</text>
</comment>
<dbReference type="PANTHER" id="PTHR20941:SF1">
    <property type="entry name" value="FOLIC ACID SYNTHESIS PROTEIN FOL1"/>
    <property type="match status" value="1"/>
</dbReference>
<dbReference type="PANTHER" id="PTHR20941">
    <property type="entry name" value="FOLATE SYNTHESIS PROTEINS"/>
    <property type="match status" value="1"/>
</dbReference>
<keyword evidence="27" id="KW-1185">Reference proteome</keyword>
<evidence type="ECO:0000256" key="6">
    <source>
        <dbReference type="ARBA" id="ARBA00005013"/>
    </source>
</evidence>
<reference evidence="26 27" key="1">
    <citation type="submission" date="2013-03" db="EMBL/GenBank/DDBJ databases">
        <title>The Genome Sequence of Capronia epimyces CBS 606.96.</title>
        <authorList>
            <consortium name="The Broad Institute Genomics Platform"/>
            <person name="Cuomo C."/>
            <person name="de Hoog S."/>
            <person name="Gorbushina A."/>
            <person name="Walker B."/>
            <person name="Young S.K."/>
            <person name="Zeng Q."/>
            <person name="Gargeya S."/>
            <person name="Fitzgerald M."/>
            <person name="Haas B."/>
            <person name="Abouelleil A."/>
            <person name="Allen A.W."/>
            <person name="Alvarado L."/>
            <person name="Arachchi H.M."/>
            <person name="Berlin A.M."/>
            <person name="Chapman S.B."/>
            <person name="Gainer-Dewar J."/>
            <person name="Goldberg J."/>
            <person name="Griggs A."/>
            <person name="Gujja S."/>
            <person name="Hansen M."/>
            <person name="Howarth C."/>
            <person name="Imamovic A."/>
            <person name="Ireland A."/>
            <person name="Larimer J."/>
            <person name="McCowan C."/>
            <person name="Murphy C."/>
            <person name="Pearson M."/>
            <person name="Poon T.W."/>
            <person name="Priest M."/>
            <person name="Roberts A."/>
            <person name="Saif S."/>
            <person name="Shea T."/>
            <person name="Sisk P."/>
            <person name="Sykes S."/>
            <person name="Wortman J."/>
            <person name="Nusbaum C."/>
            <person name="Birren B."/>
        </authorList>
    </citation>
    <scope>NUCLEOTIDE SEQUENCE [LARGE SCALE GENOMIC DNA]</scope>
    <source>
        <strain evidence="26 27">CBS 606.96</strain>
    </source>
</reference>
<evidence type="ECO:0000256" key="14">
    <source>
        <dbReference type="ARBA" id="ARBA00022723"/>
    </source>
</evidence>
<proteinExistence type="inferred from homology"/>
<evidence type="ECO:0000256" key="13">
    <source>
        <dbReference type="ARBA" id="ARBA00022679"/>
    </source>
</evidence>
<comment type="pathway">
    <text evidence="7">Cofactor biosynthesis; tetrahydrofolate biosynthesis; 2-amino-4-hydroxy-6-hydroxymethyl-7,8-dihydropteridine diphosphate from 7,8-dihydroneopterin triphosphate: step 4/4.</text>
</comment>
<evidence type="ECO:0000256" key="4">
    <source>
        <dbReference type="ARBA" id="ARBA00001946"/>
    </source>
</evidence>
<evidence type="ECO:0000256" key="21">
    <source>
        <dbReference type="ARBA" id="ARBA00058009"/>
    </source>
</evidence>
<dbReference type="Proteomes" id="UP000019478">
    <property type="component" value="Unassembled WGS sequence"/>
</dbReference>
<dbReference type="NCBIfam" id="TIGR01496">
    <property type="entry name" value="DHPS"/>
    <property type="match status" value="1"/>
</dbReference>
<accession>W9YFD1</accession>
<evidence type="ECO:0000256" key="10">
    <source>
        <dbReference type="ARBA" id="ARBA00012458"/>
    </source>
</evidence>
<evidence type="ECO:0000256" key="2">
    <source>
        <dbReference type="ARBA" id="ARBA00000198"/>
    </source>
</evidence>
<evidence type="ECO:0000256" key="22">
    <source>
        <dbReference type="ARBA" id="ARBA00061548"/>
    </source>
</evidence>
<dbReference type="FunFam" id="3.20.20.20:FF:000006">
    <property type="entry name" value="Dihydropteroate synthase"/>
    <property type="match status" value="1"/>
</dbReference>
<comment type="catalytic activity">
    <reaction evidence="2">
        <text>6-hydroxymethyl-7,8-dihydropterin + ATP = (7,8-dihydropterin-6-yl)methyl diphosphate + AMP + H(+)</text>
        <dbReference type="Rhea" id="RHEA:11412"/>
        <dbReference type="ChEBI" id="CHEBI:15378"/>
        <dbReference type="ChEBI" id="CHEBI:30616"/>
        <dbReference type="ChEBI" id="CHEBI:44841"/>
        <dbReference type="ChEBI" id="CHEBI:72950"/>
        <dbReference type="ChEBI" id="CHEBI:456215"/>
        <dbReference type="EC" id="2.7.6.3"/>
    </reaction>
</comment>
<dbReference type="EC" id="2.7.6.3" evidence="12"/>
<dbReference type="CDD" id="cd00739">
    <property type="entry name" value="DHPS"/>
    <property type="match status" value="1"/>
</dbReference>
<dbReference type="EC" id="4.1.2.25" evidence="11"/>
<comment type="similarity">
    <text evidence="8">In the N-terminal section; belongs to the DHNA family.</text>
</comment>
<protein>
    <recommendedName>
        <fullName evidence="23">Folic acid synthesis protein FOL1</fullName>
        <ecNumber evidence="10">2.5.1.15</ecNumber>
        <ecNumber evidence="12">2.7.6.3</ecNumber>
        <ecNumber evidence="11">4.1.2.25</ecNumber>
    </recommendedName>
    <alternativeName>
        <fullName evidence="24">Folic acid synthesis protein fol1</fullName>
    </alternativeName>
</protein>
<dbReference type="CDD" id="cd00483">
    <property type="entry name" value="HPPK"/>
    <property type="match status" value="1"/>
</dbReference>
<keyword evidence="18" id="KW-0460">Magnesium</keyword>
<dbReference type="NCBIfam" id="TIGR01498">
    <property type="entry name" value="folK"/>
    <property type="match status" value="1"/>
</dbReference>
<evidence type="ECO:0000256" key="15">
    <source>
        <dbReference type="ARBA" id="ARBA00022741"/>
    </source>
</evidence>
<keyword evidence="17" id="KW-0067">ATP-binding</keyword>
<evidence type="ECO:0000256" key="17">
    <source>
        <dbReference type="ARBA" id="ARBA00022840"/>
    </source>
</evidence>
<evidence type="ECO:0000256" key="18">
    <source>
        <dbReference type="ARBA" id="ARBA00022842"/>
    </source>
</evidence>
<evidence type="ECO:0000313" key="27">
    <source>
        <dbReference type="Proteomes" id="UP000019478"/>
    </source>
</evidence>
<name>W9YFD1_9EURO</name>
<sequence length="472" mass="52445">MKTLDSVAEGVNKATVAFGSNMGDRIANIEAALARMKREGLKIVKLSHLYETEPMYYNDQDSFLNGVCLVETALEPLPLLDLLQTIENDLGRRRIIDKGPRTIDLDIILYNQEHIQKPRLEIPHKLMLEREFVLRPLADILPNAHLPPSFSPIASKRSIHQLLRAIAERDSSMSPVFVLNPRLPLIRTRDATRKTHVMAILNLTPDSFSDGGFHTAKDLETIKSTVRDYIALGATIIDIGGQSTRPRAEYLGPEEELKRILPVVRAIREMKEAERVAISIDTFHADVARQTSLAGADIINDVSAGLLDERMLTTVATLGKSIILMHMRGNPHTMTKLTDYPEGVVKGVSQEISERVEAALAAGIAPWRIILDPGLGFAKDQQQNLELLRRLRDVREHPDASVPLKNFPWLMGPSRKGFIGKVTGVEEASDRSYGTAATVTTSIEGGAEIVRIHDVKEMVEVTKMADAIYRQP</sequence>
<dbReference type="AlphaFoldDB" id="W9YFD1"/>
<evidence type="ECO:0000256" key="9">
    <source>
        <dbReference type="ARBA" id="ARBA00009951"/>
    </source>
</evidence>
<evidence type="ECO:0000313" key="26">
    <source>
        <dbReference type="EMBL" id="EXJ81009.1"/>
    </source>
</evidence>
<organism evidence="26 27">
    <name type="scientific">Capronia epimyces CBS 606.96</name>
    <dbReference type="NCBI Taxonomy" id="1182542"/>
    <lineage>
        <taxon>Eukaryota</taxon>
        <taxon>Fungi</taxon>
        <taxon>Dikarya</taxon>
        <taxon>Ascomycota</taxon>
        <taxon>Pezizomycotina</taxon>
        <taxon>Eurotiomycetes</taxon>
        <taxon>Chaetothyriomycetidae</taxon>
        <taxon>Chaetothyriales</taxon>
        <taxon>Herpotrichiellaceae</taxon>
        <taxon>Capronia</taxon>
    </lineage>
</organism>
<dbReference type="GO" id="GO:0003848">
    <property type="term" value="F:2-amino-4-hydroxy-6-hydroxymethyldihydropteridine diphosphokinase activity"/>
    <property type="evidence" value="ECO:0007669"/>
    <property type="project" value="UniProtKB-EC"/>
</dbReference>
<dbReference type="GO" id="GO:0046656">
    <property type="term" value="P:folic acid biosynthetic process"/>
    <property type="evidence" value="ECO:0007669"/>
    <property type="project" value="UniProtKB-KW"/>
</dbReference>
<evidence type="ECO:0000256" key="19">
    <source>
        <dbReference type="ARBA" id="ARBA00022909"/>
    </source>
</evidence>
<dbReference type="InterPro" id="IPR000489">
    <property type="entry name" value="Pterin-binding_dom"/>
</dbReference>
<keyword evidence="14" id="KW-0479">Metal-binding</keyword>
<evidence type="ECO:0000256" key="3">
    <source>
        <dbReference type="ARBA" id="ARBA00001353"/>
    </source>
</evidence>
<dbReference type="Gene3D" id="3.30.70.560">
    <property type="entry name" value="7,8-Dihydro-6-hydroxymethylpterin-pyrophosphokinase HPPK"/>
    <property type="match status" value="1"/>
</dbReference>
<feature type="domain" description="Pterin-binding" evidence="25">
    <location>
        <begin position="195"/>
        <end position="463"/>
    </location>
</feature>
<dbReference type="InterPro" id="IPR035907">
    <property type="entry name" value="Hppk_sf"/>
</dbReference>
<dbReference type="GO" id="GO:0005740">
    <property type="term" value="C:mitochondrial envelope"/>
    <property type="evidence" value="ECO:0007669"/>
    <property type="project" value="TreeGrafter"/>
</dbReference>
<comment type="similarity">
    <text evidence="22">In the central section; belongs to the HPPK family.</text>
</comment>
<evidence type="ECO:0000256" key="8">
    <source>
        <dbReference type="ARBA" id="ARBA00009640"/>
    </source>
</evidence>
<keyword evidence="13" id="KW-0808">Transferase</keyword>
<dbReference type="GO" id="GO:0016301">
    <property type="term" value="F:kinase activity"/>
    <property type="evidence" value="ECO:0007669"/>
    <property type="project" value="UniProtKB-KW"/>
</dbReference>
<dbReference type="OrthoDB" id="615426at2759"/>
<dbReference type="EMBL" id="AMGY01000006">
    <property type="protein sequence ID" value="EXJ81009.1"/>
    <property type="molecule type" value="Genomic_DNA"/>
</dbReference>
<keyword evidence="20" id="KW-0511">Multifunctional enzyme</keyword>
<evidence type="ECO:0000256" key="16">
    <source>
        <dbReference type="ARBA" id="ARBA00022777"/>
    </source>
</evidence>
<dbReference type="PROSITE" id="PS00793">
    <property type="entry name" value="DHPS_2"/>
    <property type="match status" value="1"/>
</dbReference>
<dbReference type="GO" id="GO:0046654">
    <property type="term" value="P:tetrahydrofolate biosynthetic process"/>
    <property type="evidence" value="ECO:0007669"/>
    <property type="project" value="UniProtKB-UniPathway"/>
</dbReference>
<dbReference type="InterPro" id="IPR006390">
    <property type="entry name" value="DHP_synth_dom"/>
</dbReference>
<dbReference type="RefSeq" id="XP_007735597.1">
    <property type="nucleotide sequence ID" value="XM_007737407.1"/>
</dbReference>
<dbReference type="PROSITE" id="PS00794">
    <property type="entry name" value="HPPK"/>
    <property type="match status" value="1"/>
</dbReference>
<keyword evidence="15" id="KW-0547">Nucleotide-binding</keyword>
<evidence type="ECO:0000256" key="5">
    <source>
        <dbReference type="ARBA" id="ARBA00004763"/>
    </source>
</evidence>
<comment type="catalytic activity">
    <reaction evidence="1">
        <text>(7,8-dihydropterin-6-yl)methyl diphosphate + 4-aminobenzoate = 7,8-dihydropteroate + diphosphate</text>
        <dbReference type="Rhea" id="RHEA:19949"/>
        <dbReference type="ChEBI" id="CHEBI:17836"/>
        <dbReference type="ChEBI" id="CHEBI:17839"/>
        <dbReference type="ChEBI" id="CHEBI:33019"/>
        <dbReference type="ChEBI" id="CHEBI:72950"/>
        <dbReference type="EC" id="2.5.1.15"/>
    </reaction>
</comment>
<dbReference type="GO" id="GO:0004156">
    <property type="term" value="F:dihydropteroate synthase activity"/>
    <property type="evidence" value="ECO:0007669"/>
    <property type="project" value="UniProtKB-EC"/>
</dbReference>
<dbReference type="Pfam" id="PF00809">
    <property type="entry name" value="Pterin_bind"/>
    <property type="match status" value="1"/>
</dbReference>
<dbReference type="EC" id="2.5.1.15" evidence="10"/>
<evidence type="ECO:0000256" key="7">
    <source>
        <dbReference type="ARBA" id="ARBA00005051"/>
    </source>
</evidence>
<dbReference type="InterPro" id="IPR000550">
    <property type="entry name" value="Hppk"/>
</dbReference>
<comment type="pathway">
    <text evidence="5">Cofactor biosynthesis; tetrahydrofolate biosynthesis; 7,8-dihydrofolate from 2-amino-4-hydroxy-6-hydroxymethyl-7,8-dihydropteridine diphosphate and 4-aminobenzoate: step 1/2.</text>
</comment>
<evidence type="ECO:0000256" key="11">
    <source>
        <dbReference type="ARBA" id="ARBA00013043"/>
    </source>
</evidence>
<evidence type="ECO:0000256" key="23">
    <source>
        <dbReference type="ARBA" id="ARBA00067568"/>
    </source>
</evidence>
<gene>
    <name evidence="26" type="ORF">A1O3_07297</name>
</gene>
<evidence type="ECO:0000256" key="12">
    <source>
        <dbReference type="ARBA" id="ARBA00013253"/>
    </source>
</evidence>
<evidence type="ECO:0000256" key="20">
    <source>
        <dbReference type="ARBA" id="ARBA00023268"/>
    </source>
</evidence>
<dbReference type="PROSITE" id="PS50972">
    <property type="entry name" value="PTERIN_BINDING"/>
    <property type="match status" value="1"/>
</dbReference>
<dbReference type="STRING" id="1182542.W9YFD1"/>
<comment type="cofactor">
    <cofactor evidence="4">
        <name>Mg(2+)</name>
        <dbReference type="ChEBI" id="CHEBI:18420"/>
    </cofactor>
</comment>
<comment type="caution">
    <text evidence="26">The sequence shown here is derived from an EMBL/GenBank/DDBJ whole genome shotgun (WGS) entry which is preliminary data.</text>
</comment>
<keyword evidence="16" id="KW-0418">Kinase</keyword>
<dbReference type="GO" id="GO:0005524">
    <property type="term" value="F:ATP binding"/>
    <property type="evidence" value="ECO:0007669"/>
    <property type="project" value="UniProtKB-KW"/>
</dbReference>
<comment type="pathway">
    <text evidence="6">Cofactor biosynthesis; tetrahydrofolate biosynthesis; 2-amino-4-hydroxy-6-hydroxymethyl-7,8-dihydropteridine diphosphate from 7,8-dihydroneopterin triphosphate: step 3/4.</text>
</comment>
<dbReference type="Pfam" id="PF01288">
    <property type="entry name" value="HPPK"/>
    <property type="match status" value="1"/>
</dbReference>
<dbReference type="UniPathway" id="UPA00077">
    <property type="reaction ID" value="UER00155"/>
</dbReference>
<dbReference type="PROSITE" id="PS00792">
    <property type="entry name" value="DHPS_1"/>
    <property type="match status" value="1"/>
</dbReference>
<dbReference type="GO" id="GO:0004150">
    <property type="term" value="F:dihydroneopterin aldolase activity"/>
    <property type="evidence" value="ECO:0007669"/>
    <property type="project" value="UniProtKB-EC"/>
</dbReference>
<comment type="catalytic activity">
    <reaction evidence="3">
        <text>7,8-dihydroneopterin = 6-hydroxymethyl-7,8-dihydropterin + glycolaldehyde</text>
        <dbReference type="Rhea" id="RHEA:10540"/>
        <dbReference type="ChEBI" id="CHEBI:17001"/>
        <dbReference type="ChEBI" id="CHEBI:17071"/>
        <dbReference type="ChEBI" id="CHEBI:44841"/>
        <dbReference type="EC" id="4.1.2.25"/>
    </reaction>
</comment>
<dbReference type="eggNOG" id="KOG2544">
    <property type="taxonomic scope" value="Eukaryota"/>
</dbReference>
<dbReference type="GO" id="GO:0046872">
    <property type="term" value="F:metal ion binding"/>
    <property type="evidence" value="ECO:0007669"/>
    <property type="project" value="UniProtKB-KW"/>
</dbReference>
<dbReference type="SUPFAM" id="SSF55083">
    <property type="entry name" value="6-hydroxymethyl-7,8-dihydropterin pyrophosphokinase, HPPK"/>
    <property type="match status" value="1"/>
</dbReference>
<dbReference type="InterPro" id="IPR011005">
    <property type="entry name" value="Dihydropteroate_synth-like_sf"/>
</dbReference>
<dbReference type="SUPFAM" id="SSF51717">
    <property type="entry name" value="Dihydropteroate synthetase-like"/>
    <property type="match status" value="1"/>
</dbReference>